<evidence type="ECO:0000313" key="3">
    <source>
        <dbReference type="Proteomes" id="UP001143543"/>
    </source>
</evidence>
<evidence type="ECO:0000256" key="1">
    <source>
        <dbReference type="SAM" id="Phobius"/>
    </source>
</evidence>
<organism evidence="2 3">
    <name type="scientific">Neptunitalea lumnitzerae</name>
    <dbReference type="NCBI Taxonomy" id="2965509"/>
    <lineage>
        <taxon>Bacteria</taxon>
        <taxon>Pseudomonadati</taxon>
        <taxon>Bacteroidota</taxon>
        <taxon>Flavobacteriia</taxon>
        <taxon>Flavobacteriales</taxon>
        <taxon>Flavobacteriaceae</taxon>
        <taxon>Neptunitalea</taxon>
    </lineage>
</organism>
<reference evidence="2" key="1">
    <citation type="submission" date="2022-07" db="EMBL/GenBank/DDBJ databases">
        <title>Taxonomy of Novel Oxalotrophic and Methylotrophic Bacteria.</title>
        <authorList>
            <person name="Sahin N."/>
            <person name="Tani A."/>
        </authorList>
    </citation>
    <scope>NUCLEOTIDE SEQUENCE</scope>
    <source>
        <strain evidence="2">Y10</strain>
    </source>
</reference>
<gene>
    <name evidence="2" type="ORF">Y10_06190</name>
</gene>
<dbReference type="EMBL" id="BRVO01000001">
    <property type="protein sequence ID" value="GLB48251.1"/>
    <property type="molecule type" value="Genomic_DNA"/>
</dbReference>
<feature type="transmembrane region" description="Helical" evidence="1">
    <location>
        <begin position="62"/>
        <end position="79"/>
    </location>
</feature>
<accession>A0ABQ5MG12</accession>
<feature type="transmembrane region" description="Helical" evidence="1">
    <location>
        <begin position="150"/>
        <end position="173"/>
    </location>
</feature>
<feature type="transmembrane region" description="Helical" evidence="1">
    <location>
        <begin position="91"/>
        <end position="113"/>
    </location>
</feature>
<feature type="transmembrane region" description="Helical" evidence="1">
    <location>
        <begin position="185"/>
        <end position="205"/>
    </location>
</feature>
<proteinExistence type="predicted"/>
<comment type="caution">
    <text evidence="2">The sequence shown here is derived from an EMBL/GenBank/DDBJ whole genome shotgun (WGS) entry which is preliminary data.</text>
</comment>
<keyword evidence="1" id="KW-0812">Transmembrane</keyword>
<name>A0ABQ5MG12_9FLAO</name>
<feature type="transmembrane region" description="Helical" evidence="1">
    <location>
        <begin position="119"/>
        <end position="138"/>
    </location>
</feature>
<evidence type="ECO:0000313" key="2">
    <source>
        <dbReference type="EMBL" id="GLB48251.1"/>
    </source>
</evidence>
<feature type="transmembrane region" description="Helical" evidence="1">
    <location>
        <begin position="6"/>
        <end position="25"/>
    </location>
</feature>
<protein>
    <submittedName>
        <fullName evidence="2">Uncharacterized protein</fullName>
    </submittedName>
</protein>
<feature type="transmembrane region" description="Helical" evidence="1">
    <location>
        <begin position="32"/>
        <end position="50"/>
    </location>
</feature>
<dbReference type="Proteomes" id="UP001143543">
    <property type="component" value="Unassembled WGS sequence"/>
</dbReference>
<sequence>MHTLITDLCYVFLLVNSILFTYSFIRNYTSKVLLYLFLYTAVMMLNQLVIGYLRSNGVNNLWLSHVYFLVQFITISLAFRQLQTNLFIRKLNSVLLITIPVTVGAILAITPGAFKNFNIPETLLCSIPLIAYCVHHLIQAIDGNQSKLILFSIGLFVYLVSSTLVFVSAKIIVDDYLGQGFITQLWKINNIIYLSYQILIVIEWYKNFRRTS</sequence>
<dbReference type="RefSeq" id="WP_281763903.1">
    <property type="nucleotide sequence ID" value="NZ_BRVO01000001.1"/>
</dbReference>
<keyword evidence="1" id="KW-1133">Transmembrane helix</keyword>
<keyword evidence="1" id="KW-0472">Membrane</keyword>
<keyword evidence="3" id="KW-1185">Reference proteome</keyword>